<reference evidence="2" key="2">
    <citation type="journal article" date="2023" name="IMA Fungus">
        <title>Comparative genomic study of the Penicillium genus elucidates a diverse pangenome and 15 lateral gene transfer events.</title>
        <authorList>
            <person name="Petersen C."/>
            <person name="Sorensen T."/>
            <person name="Nielsen M.R."/>
            <person name="Sondergaard T.E."/>
            <person name="Sorensen J.L."/>
            <person name="Fitzpatrick D.A."/>
            <person name="Frisvad J.C."/>
            <person name="Nielsen K.L."/>
        </authorList>
    </citation>
    <scope>NUCLEOTIDE SEQUENCE</scope>
    <source>
        <strain evidence="2">IBT 21917</strain>
    </source>
</reference>
<proteinExistence type="predicted"/>
<feature type="compositionally biased region" description="Polar residues" evidence="1">
    <location>
        <begin position="14"/>
        <end position="36"/>
    </location>
</feature>
<name>A0A9W9IAQ1_9EURO</name>
<feature type="region of interest" description="Disordered" evidence="1">
    <location>
        <begin position="1"/>
        <end position="59"/>
    </location>
</feature>
<accession>A0A9W9IAQ1</accession>
<dbReference type="AlphaFoldDB" id="A0A9W9IAQ1"/>
<sequence length="396" mass="44033">MFPSATRDPGESPIHSSNPLTVISTVRSNGADSKSNPGAGPDISSSGSNSCKKGRHTGTVSLPANPLGLSFEVVQRLDYLKRIQRDHRRLGDRYEQLPNVTALIQAYRSGQLEWSKERKVTFWSKGRQVLRLTQFDWDRFENVARENDGWKGFWVEGLSGPGPWKMATSHRPGGAALGRHLSFGSVQLEVCIPGLNAKGAEMHFVDDRDVVVPTLYEDDVQLLRSMAGPSRPQPFSMGSELCAYLPDQLTLEEDLEQMNALGYSLDRELIQYLQESPNRASAKDHLTLETIGLHTRHVSSKPHKAPSRFLHRRYAVLGNDRRVGAAPRLGEDTFDLQPEAFLYILPALEGIRKAYSVSETPWQIIETTSSALQVAVCCTERTFAPFCQVCKVIGEA</sequence>
<evidence type="ECO:0000256" key="1">
    <source>
        <dbReference type="SAM" id="MobiDB-lite"/>
    </source>
</evidence>
<evidence type="ECO:0000313" key="2">
    <source>
        <dbReference type="EMBL" id="KAJ5172243.1"/>
    </source>
</evidence>
<keyword evidence="3" id="KW-1185">Reference proteome</keyword>
<protein>
    <submittedName>
        <fullName evidence="2">Uncharacterized protein</fullName>
    </submittedName>
</protein>
<dbReference type="Proteomes" id="UP001146351">
    <property type="component" value="Unassembled WGS sequence"/>
</dbReference>
<comment type="caution">
    <text evidence="2">The sequence shown here is derived from an EMBL/GenBank/DDBJ whole genome shotgun (WGS) entry which is preliminary data.</text>
</comment>
<dbReference type="OrthoDB" id="4326688at2759"/>
<evidence type="ECO:0000313" key="3">
    <source>
        <dbReference type="Proteomes" id="UP001146351"/>
    </source>
</evidence>
<dbReference type="EMBL" id="JAPQKO010000003">
    <property type="protein sequence ID" value="KAJ5172243.1"/>
    <property type="molecule type" value="Genomic_DNA"/>
</dbReference>
<organism evidence="2 3">
    <name type="scientific">Penicillium capsulatum</name>
    <dbReference type="NCBI Taxonomy" id="69766"/>
    <lineage>
        <taxon>Eukaryota</taxon>
        <taxon>Fungi</taxon>
        <taxon>Dikarya</taxon>
        <taxon>Ascomycota</taxon>
        <taxon>Pezizomycotina</taxon>
        <taxon>Eurotiomycetes</taxon>
        <taxon>Eurotiomycetidae</taxon>
        <taxon>Eurotiales</taxon>
        <taxon>Aspergillaceae</taxon>
        <taxon>Penicillium</taxon>
    </lineage>
</organism>
<gene>
    <name evidence="2" type="ORF">N7492_004836</name>
</gene>
<reference evidence="2" key="1">
    <citation type="submission" date="2022-11" db="EMBL/GenBank/DDBJ databases">
        <authorList>
            <person name="Petersen C."/>
        </authorList>
    </citation>
    <scope>NUCLEOTIDE SEQUENCE</scope>
    <source>
        <strain evidence="2">IBT 21917</strain>
    </source>
</reference>